<evidence type="ECO:0000259" key="1">
    <source>
        <dbReference type="Pfam" id="PF03781"/>
    </source>
</evidence>
<dbReference type="Gene3D" id="3.90.1580.10">
    <property type="entry name" value="paralog of FGE (formylglycine-generating enzyme)"/>
    <property type="match status" value="1"/>
</dbReference>
<dbReference type="Pfam" id="PF03781">
    <property type="entry name" value="FGE-sulfatase"/>
    <property type="match status" value="1"/>
</dbReference>
<dbReference type="PANTHER" id="PTHR23150:SF19">
    <property type="entry name" value="FORMYLGLYCINE-GENERATING ENZYME"/>
    <property type="match status" value="1"/>
</dbReference>
<organism evidence="2 3">
    <name type="scientific">Candidatus Ordinivivax streblomastigis</name>
    <dbReference type="NCBI Taxonomy" id="2540710"/>
    <lineage>
        <taxon>Bacteria</taxon>
        <taxon>Pseudomonadati</taxon>
        <taxon>Bacteroidota</taxon>
        <taxon>Bacteroidia</taxon>
        <taxon>Bacteroidales</taxon>
        <taxon>Candidatus Ordinivivax</taxon>
    </lineage>
</organism>
<sequence length="264" mass="29572">MKTVTNVFKLMLLVCISAVIVSCEKEDEKEGKKATLIYDQIDLVLVKGGTFTQGATGEVGDDIERPAHQVTLHDYYIARLEVTQKQWFDVLGRWPDLKPDNVNGKGDNYPIYYVTYEDVQDFLTELNKQSGKSYRLPTESEWEFAAHGGLKSKGYTYSGSNSPDDINIYYGIAKGTFVVGTKAPNELGLYNLSGNVWEWTSDWFGPYTADAQTNPTGPATGTHRVIRGGTWVNTPYGIRVTARYGEDPEDSNKLWGFRVAHDVE</sequence>
<name>A0A5M8NZ32_9BACT</name>
<keyword evidence="2" id="KW-0808">Transferase</keyword>
<proteinExistence type="predicted"/>
<dbReference type="SUPFAM" id="SSF56436">
    <property type="entry name" value="C-type lectin-like"/>
    <property type="match status" value="1"/>
</dbReference>
<dbReference type="EMBL" id="SNRX01000019">
    <property type="protein sequence ID" value="KAA6301413.1"/>
    <property type="molecule type" value="Genomic_DNA"/>
</dbReference>
<protein>
    <submittedName>
        <fullName evidence="2">Serine/threonine-protein kinase pkn1</fullName>
        <ecNumber evidence="2">2.7.11.1</ecNumber>
    </submittedName>
</protein>
<evidence type="ECO:0000313" key="3">
    <source>
        <dbReference type="Proteomes" id="UP000324575"/>
    </source>
</evidence>
<keyword evidence="2" id="KW-0418">Kinase</keyword>
<dbReference type="InterPro" id="IPR005532">
    <property type="entry name" value="SUMF_dom"/>
</dbReference>
<dbReference type="InterPro" id="IPR051043">
    <property type="entry name" value="Sulfatase_Mod_Factor_Kinase"/>
</dbReference>
<dbReference type="PANTHER" id="PTHR23150">
    <property type="entry name" value="SULFATASE MODIFYING FACTOR 1, 2"/>
    <property type="match status" value="1"/>
</dbReference>
<dbReference type="Proteomes" id="UP000324575">
    <property type="component" value="Unassembled WGS sequence"/>
</dbReference>
<dbReference type="PROSITE" id="PS51257">
    <property type="entry name" value="PROKAR_LIPOPROTEIN"/>
    <property type="match status" value="1"/>
</dbReference>
<feature type="domain" description="Sulfatase-modifying factor enzyme-like" evidence="1">
    <location>
        <begin position="42"/>
        <end position="260"/>
    </location>
</feature>
<comment type="caution">
    <text evidence="2">The sequence shown here is derived from an EMBL/GenBank/DDBJ whole genome shotgun (WGS) entry which is preliminary data.</text>
</comment>
<gene>
    <name evidence="2" type="ORF">EZS26_002400</name>
</gene>
<reference evidence="2 3" key="1">
    <citation type="submission" date="2019-03" db="EMBL/GenBank/DDBJ databases">
        <title>Single cell metagenomics reveals metabolic interactions within the superorganism composed of flagellate Streblomastix strix and complex community of Bacteroidetes bacteria on its surface.</title>
        <authorList>
            <person name="Treitli S.C."/>
            <person name="Kolisko M."/>
            <person name="Husnik F."/>
            <person name="Keeling P."/>
            <person name="Hampl V."/>
        </authorList>
    </citation>
    <scope>NUCLEOTIDE SEQUENCE [LARGE SCALE GENOMIC DNA]</scope>
    <source>
        <strain evidence="2">St1</strain>
    </source>
</reference>
<dbReference type="GO" id="GO:0004674">
    <property type="term" value="F:protein serine/threonine kinase activity"/>
    <property type="evidence" value="ECO:0007669"/>
    <property type="project" value="UniProtKB-EC"/>
</dbReference>
<dbReference type="GO" id="GO:0120147">
    <property type="term" value="F:formylglycine-generating oxidase activity"/>
    <property type="evidence" value="ECO:0007669"/>
    <property type="project" value="TreeGrafter"/>
</dbReference>
<dbReference type="InterPro" id="IPR042095">
    <property type="entry name" value="SUMF_sf"/>
</dbReference>
<dbReference type="EC" id="2.7.11.1" evidence="2"/>
<evidence type="ECO:0000313" key="2">
    <source>
        <dbReference type="EMBL" id="KAA6301413.1"/>
    </source>
</evidence>
<dbReference type="AlphaFoldDB" id="A0A5M8NZ32"/>
<dbReference type="InterPro" id="IPR016187">
    <property type="entry name" value="CTDL_fold"/>
</dbReference>
<accession>A0A5M8NZ32</accession>